<reference evidence="3" key="2">
    <citation type="submission" date="2017-05" db="EMBL/GenBank/DDBJ databases">
        <authorList>
            <consortium name="The Broad Institute Genomics Platform"/>
            <consortium name="The Broad Institute Genomic Center for Infectious Diseases"/>
            <person name="Earl A."/>
            <person name="Manson A."/>
            <person name="Schwartman J."/>
            <person name="Gilmore M."/>
            <person name="Abouelleil A."/>
            <person name="Cao P."/>
            <person name="Chapman S."/>
            <person name="Cusick C."/>
            <person name="Shea T."/>
            <person name="Young S."/>
            <person name="Neafsey D."/>
            <person name="Nusbaum C."/>
            <person name="Birren B."/>
        </authorList>
    </citation>
    <scope>NUCLEOTIDE SEQUENCE</scope>
    <source>
        <strain evidence="3">9D6_DIV0238</strain>
    </source>
</reference>
<organism evidence="2">
    <name type="scientific">Candidatus Enterococcus dunnyi</name>
    <dbReference type="NCBI Taxonomy" id="1834192"/>
    <lineage>
        <taxon>Bacteria</taxon>
        <taxon>Bacillati</taxon>
        <taxon>Bacillota</taxon>
        <taxon>Bacilli</taxon>
        <taxon>Lactobacillales</taxon>
        <taxon>Enterococcaceae</taxon>
        <taxon>Enterococcus</taxon>
    </lineage>
</organism>
<evidence type="ECO:0000313" key="2">
    <source>
        <dbReference type="EMBL" id="OUZ35683.1"/>
    </source>
</evidence>
<feature type="transmembrane region" description="Helical" evidence="1">
    <location>
        <begin position="187"/>
        <end position="207"/>
    </location>
</feature>
<keyword evidence="1" id="KW-0472">Membrane</keyword>
<feature type="transmembrane region" description="Helical" evidence="1">
    <location>
        <begin position="137"/>
        <end position="157"/>
    </location>
</feature>
<evidence type="ECO:0008006" key="5">
    <source>
        <dbReference type="Google" id="ProtNLM"/>
    </source>
</evidence>
<proteinExistence type="predicted"/>
<dbReference type="Proteomes" id="UP000196151">
    <property type="component" value="Chromosome"/>
</dbReference>
<reference evidence="3" key="3">
    <citation type="submission" date="2024-03" db="EMBL/GenBank/DDBJ databases">
        <title>The Genome Sequence of Enterococcus sp. DIV0238c.</title>
        <authorList>
            <consortium name="The Broad Institute Genomics Platform"/>
            <consortium name="The Broad Institute Microbial Omics Core"/>
            <consortium name="The Broad Institute Genomic Center for Infectious Diseases"/>
            <person name="Earl A."/>
            <person name="Manson A."/>
            <person name="Gilmore M."/>
            <person name="Schwartman J."/>
            <person name="Shea T."/>
            <person name="Abouelleil A."/>
            <person name="Cao P."/>
            <person name="Chapman S."/>
            <person name="Cusick C."/>
            <person name="Young S."/>
            <person name="Neafsey D."/>
            <person name="Nusbaum C."/>
            <person name="Birren B."/>
        </authorList>
    </citation>
    <scope>NUCLEOTIDE SEQUENCE</scope>
    <source>
        <strain evidence="3">9D6_DIV0238</strain>
    </source>
</reference>
<feature type="transmembrane region" description="Helical" evidence="1">
    <location>
        <begin position="7"/>
        <end position="24"/>
    </location>
</feature>
<sequence>MSQKLRWTIRIGTVFYCVYMLLVANSYQFMALNVFLAYIPIEISFYFGRVNRKSFYFIAAFWLIFYPNAPYLFTDFFHLAELTIYQGQNQIFLQSIHDWSKFVLLATGILVYGILGMSTLFTLNYEARKKGLVTKNWQFGLVTFLISGLSSLAIFVGRFDRLHSAYLFTKPVNTLQIIFFQWSQEKWLFIFLLTVFQLILLGMIFTIKQQK</sequence>
<evidence type="ECO:0000313" key="3">
    <source>
        <dbReference type="EMBL" id="WYJ92987.1"/>
    </source>
</evidence>
<dbReference type="EMBL" id="NIBQ01000001">
    <property type="protein sequence ID" value="OUZ35683.1"/>
    <property type="molecule type" value="Genomic_DNA"/>
</dbReference>
<dbReference type="AlphaFoldDB" id="A0A200JEU8"/>
<feature type="transmembrane region" description="Helical" evidence="1">
    <location>
        <begin position="55"/>
        <end position="73"/>
    </location>
</feature>
<gene>
    <name evidence="3" type="ORF">A5889_000466</name>
    <name evidence="2" type="ORF">A5889_001159</name>
</gene>
<dbReference type="Pfam" id="PF07099">
    <property type="entry name" value="DUF1361"/>
    <property type="match status" value="1"/>
</dbReference>
<keyword evidence="1" id="KW-1133">Transmembrane helix</keyword>
<feature type="transmembrane region" description="Helical" evidence="1">
    <location>
        <begin position="30"/>
        <end position="48"/>
    </location>
</feature>
<dbReference type="InterPro" id="IPR009793">
    <property type="entry name" value="DUF1361"/>
</dbReference>
<evidence type="ECO:0000256" key="1">
    <source>
        <dbReference type="SAM" id="Phobius"/>
    </source>
</evidence>
<keyword evidence="4" id="KW-1185">Reference proteome</keyword>
<dbReference type="EMBL" id="CP147246">
    <property type="protein sequence ID" value="WYJ92987.1"/>
    <property type="molecule type" value="Genomic_DNA"/>
</dbReference>
<reference evidence="2" key="1">
    <citation type="submission" date="2017-05" db="EMBL/GenBank/DDBJ databases">
        <title>The Genome Sequence of Enterococcus sp. 9D6_DIV0238.</title>
        <authorList>
            <consortium name="The Broad Institute Genomics Platform"/>
            <consortium name="The Broad Institute Genomic Center for Infectious Diseases"/>
            <person name="Earl A."/>
            <person name="Manson A."/>
            <person name="Schwartman J."/>
            <person name="Gilmore M."/>
            <person name="Abouelleil A."/>
            <person name="Cao P."/>
            <person name="Chapman S."/>
            <person name="Cusick C."/>
            <person name="Shea T."/>
            <person name="Young S."/>
            <person name="Neafsey D."/>
            <person name="Nusbaum C."/>
            <person name="Birren B."/>
        </authorList>
    </citation>
    <scope>NUCLEOTIDE SEQUENCE [LARGE SCALE GENOMIC DNA]</scope>
    <source>
        <strain evidence="2">9D6_DIV0238</strain>
    </source>
</reference>
<keyword evidence="1" id="KW-0812">Transmembrane</keyword>
<protein>
    <recommendedName>
        <fullName evidence="5">DUF1361 domain-containing protein</fullName>
    </recommendedName>
</protein>
<name>A0A200JEU8_9ENTE</name>
<evidence type="ECO:0000313" key="4">
    <source>
        <dbReference type="Proteomes" id="UP000196151"/>
    </source>
</evidence>
<feature type="transmembrane region" description="Helical" evidence="1">
    <location>
        <begin position="102"/>
        <end position="125"/>
    </location>
</feature>
<accession>A0A200JEU8</accession>